<dbReference type="EMBL" id="DS566028">
    <property type="status" value="NOT_ANNOTATED_CDS"/>
    <property type="molecule type" value="Genomic_DNA"/>
</dbReference>
<keyword evidence="1" id="KW-0812">Transmembrane</keyword>
<name>H3GP24_PHYRM</name>
<keyword evidence="1" id="KW-1133">Transmembrane helix</keyword>
<dbReference type="STRING" id="164328.H3GP24"/>
<organism evidence="2 3">
    <name type="scientific">Phytophthora ramorum</name>
    <name type="common">Sudden oak death agent</name>
    <dbReference type="NCBI Taxonomy" id="164328"/>
    <lineage>
        <taxon>Eukaryota</taxon>
        <taxon>Sar</taxon>
        <taxon>Stramenopiles</taxon>
        <taxon>Oomycota</taxon>
        <taxon>Peronosporomycetes</taxon>
        <taxon>Peronosporales</taxon>
        <taxon>Peronosporaceae</taxon>
        <taxon>Phytophthora</taxon>
    </lineage>
</organism>
<protein>
    <submittedName>
        <fullName evidence="2">Uncharacterized protein</fullName>
    </submittedName>
</protein>
<dbReference type="Proteomes" id="UP000005238">
    <property type="component" value="Unassembled WGS sequence"/>
</dbReference>
<dbReference type="EnsemblProtists" id="Phyra78409">
    <property type="protein sequence ID" value="Phyra78409"/>
    <property type="gene ID" value="Phyra78409"/>
</dbReference>
<keyword evidence="1" id="KW-0472">Membrane</keyword>
<dbReference type="VEuPathDB" id="FungiDB:KRP23_4193"/>
<feature type="transmembrane region" description="Helical" evidence="1">
    <location>
        <begin position="305"/>
        <end position="322"/>
    </location>
</feature>
<keyword evidence="3" id="KW-1185">Reference proteome</keyword>
<proteinExistence type="predicted"/>
<dbReference type="VEuPathDB" id="FungiDB:KRP22_292"/>
<reference evidence="2" key="2">
    <citation type="submission" date="2015-06" db="UniProtKB">
        <authorList>
            <consortium name="EnsemblProtists"/>
        </authorList>
    </citation>
    <scope>IDENTIFICATION</scope>
    <source>
        <strain evidence="2">Pr102</strain>
    </source>
</reference>
<feature type="transmembrane region" description="Helical" evidence="1">
    <location>
        <begin position="260"/>
        <end position="278"/>
    </location>
</feature>
<reference evidence="3" key="1">
    <citation type="journal article" date="2006" name="Science">
        <title>Phytophthora genome sequences uncover evolutionary origins and mechanisms of pathogenesis.</title>
        <authorList>
            <person name="Tyler B.M."/>
            <person name="Tripathy S."/>
            <person name="Zhang X."/>
            <person name="Dehal P."/>
            <person name="Jiang R.H."/>
            <person name="Aerts A."/>
            <person name="Arredondo F.D."/>
            <person name="Baxter L."/>
            <person name="Bensasson D."/>
            <person name="Beynon J.L."/>
            <person name="Chapman J."/>
            <person name="Damasceno C.M."/>
            <person name="Dorrance A.E."/>
            <person name="Dou D."/>
            <person name="Dickerman A.W."/>
            <person name="Dubchak I.L."/>
            <person name="Garbelotto M."/>
            <person name="Gijzen M."/>
            <person name="Gordon S.G."/>
            <person name="Govers F."/>
            <person name="Grunwald N.J."/>
            <person name="Huang W."/>
            <person name="Ivors K.L."/>
            <person name="Jones R.W."/>
            <person name="Kamoun S."/>
            <person name="Krampis K."/>
            <person name="Lamour K.H."/>
            <person name="Lee M.K."/>
            <person name="McDonald W.H."/>
            <person name="Medina M."/>
            <person name="Meijer H.J."/>
            <person name="Nordberg E.K."/>
            <person name="Maclean D.J."/>
            <person name="Ospina-Giraldo M.D."/>
            <person name="Morris P.F."/>
            <person name="Phuntumart V."/>
            <person name="Putnam N.H."/>
            <person name="Rash S."/>
            <person name="Rose J.K."/>
            <person name="Sakihama Y."/>
            <person name="Salamov A.A."/>
            <person name="Savidor A."/>
            <person name="Scheuring C.F."/>
            <person name="Smith B.M."/>
            <person name="Sobral B.W."/>
            <person name="Terry A."/>
            <person name="Torto-Alalibo T.A."/>
            <person name="Win J."/>
            <person name="Xu Z."/>
            <person name="Zhang H."/>
            <person name="Grigoriev I.V."/>
            <person name="Rokhsar D.S."/>
            <person name="Boore J.L."/>
        </authorList>
    </citation>
    <scope>NUCLEOTIDE SEQUENCE [LARGE SCALE GENOMIC DNA]</scope>
    <source>
        <strain evidence="3">Pr102</strain>
    </source>
</reference>
<dbReference type="OMA" id="MLANDEF"/>
<dbReference type="eggNOG" id="ENOG502SJC9">
    <property type="taxonomic scope" value="Eukaryota"/>
</dbReference>
<dbReference type="HOGENOM" id="CLU_014711_1_0_1"/>
<evidence type="ECO:0000256" key="1">
    <source>
        <dbReference type="SAM" id="Phobius"/>
    </source>
</evidence>
<sequence>MNYELAALLLLPIIKSAMKNIVSFTISRMEDMVPEAVIFTVDFFNAVYLATCLQQATSTITIATIMAVDLFQTTVALRHLYRRTDAILHRLQALSAAQTTNGSVLDAAMALCRSPDKYKQQKHAFISLNSCLPHRLSAASVTLLKELENLSNRPNLIVVSSSPRRLSTKFKGLFTNPVAVRPAESGSTTSDSEPLSDALSETLRLLFTTECLMLAEYLESVIPVLYAAFMFVMVQLPNAQYHSELEGIDVSNVYTRVQSILLYASLELLSLLSLALLLKRKGGFRVLHQLAFTLETQWSLIQGKLLLWMLMVMGFRVVHFGADFTFHFKWLRG</sequence>
<dbReference type="InParanoid" id="H3GP24"/>
<evidence type="ECO:0000313" key="2">
    <source>
        <dbReference type="EnsemblProtists" id="Phyra78409"/>
    </source>
</evidence>
<evidence type="ECO:0000313" key="3">
    <source>
        <dbReference type="Proteomes" id="UP000005238"/>
    </source>
</evidence>
<accession>H3GP24</accession>
<dbReference type="AlphaFoldDB" id="H3GP24"/>